<proteinExistence type="predicted"/>
<keyword evidence="1" id="KW-0472">Membrane</keyword>
<accession>A0A0F8WQF0</accession>
<evidence type="ECO:0000313" key="2">
    <source>
        <dbReference type="EMBL" id="KKK59167.1"/>
    </source>
</evidence>
<keyword evidence="1" id="KW-0812">Transmembrane</keyword>
<dbReference type="EMBL" id="LAZR01063614">
    <property type="protein sequence ID" value="KKK59167.1"/>
    <property type="molecule type" value="Genomic_DNA"/>
</dbReference>
<comment type="caution">
    <text evidence="2">The sequence shown here is derived from an EMBL/GenBank/DDBJ whole genome shotgun (WGS) entry which is preliminary data.</text>
</comment>
<evidence type="ECO:0000256" key="1">
    <source>
        <dbReference type="SAM" id="Phobius"/>
    </source>
</evidence>
<protein>
    <submittedName>
        <fullName evidence="2">Uncharacterized protein</fullName>
    </submittedName>
</protein>
<feature type="transmembrane region" description="Helical" evidence="1">
    <location>
        <begin position="12"/>
        <end position="39"/>
    </location>
</feature>
<name>A0A0F8WQF0_9ZZZZ</name>
<dbReference type="AlphaFoldDB" id="A0A0F8WQF0"/>
<gene>
    <name evidence="2" type="ORF">LCGC14_3037080</name>
</gene>
<organism evidence="2">
    <name type="scientific">marine sediment metagenome</name>
    <dbReference type="NCBI Taxonomy" id="412755"/>
    <lineage>
        <taxon>unclassified sequences</taxon>
        <taxon>metagenomes</taxon>
        <taxon>ecological metagenomes</taxon>
    </lineage>
</organism>
<sequence length="64" mass="6768">MNELEALQFTGTLLVIALSITGFVIGSNLVCILAIILAIRELLLMKAIGEPVSMCPQRKGGPDA</sequence>
<keyword evidence="1" id="KW-1133">Transmembrane helix</keyword>
<reference evidence="2" key="1">
    <citation type="journal article" date="2015" name="Nature">
        <title>Complex archaea that bridge the gap between prokaryotes and eukaryotes.</title>
        <authorList>
            <person name="Spang A."/>
            <person name="Saw J.H."/>
            <person name="Jorgensen S.L."/>
            <person name="Zaremba-Niedzwiedzka K."/>
            <person name="Martijn J."/>
            <person name="Lind A.E."/>
            <person name="van Eijk R."/>
            <person name="Schleper C."/>
            <person name="Guy L."/>
            <person name="Ettema T.J."/>
        </authorList>
    </citation>
    <scope>NUCLEOTIDE SEQUENCE</scope>
</reference>